<evidence type="ECO:0000313" key="2">
    <source>
        <dbReference type="EMBL" id="PFE06892.1"/>
    </source>
</evidence>
<dbReference type="EMBL" id="NTRR01000099">
    <property type="protein sequence ID" value="PFE06892.1"/>
    <property type="molecule type" value="Genomic_DNA"/>
</dbReference>
<reference evidence="2 3" key="1">
    <citation type="submission" date="2017-09" db="EMBL/GenBank/DDBJ databases">
        <title>Large-scale bioinformatics analysis of Bacillus genomes uncovers conserved roles of natural products in bacterial physiology.</title>
        <authorList>
            <consortium name="Agbiome Team Llc"/>
            <person name="Bleich R.M."/>
            <person name="Grubbs K.J."/>
            <person name="Santa Maria K.C."/>
            <person name="Allen S.E."/>
            <person name="Farag S."/>
            <person name="Shank E.A."/>
            <person name="Bowers A."/>
        </authorList>
    </citation>
    <scope>NUCLEOTIDE SEQUENCE [LARGE SCALE GENOMIC DNA]</scope>
    <source>
        <strain evidence="2 3">AFS022681</strain>
    </source>
</reference>
<proteinExistence type="predicted"/>
<accession>A0A2A8ZQI8</accession>
<name>A0A2A8ZQI8_BACCE</name>
<gene>
    <name evidence="2" type="ORF">CN307_31860</name>
</gene>
<evidence type="ECO:0000313" key="3">
    <source>
        <dbReference type="Proteomes" id="UP000220032"/>
    </source>
</evidence>
<feature type="region of interest" description="Disordered" evidence="1">
    <location>
        <begin position="1"/>
        <end position="27"/>
    </location>
</feature>
<comment type="caution">
    <text evidence="2">The sequence shown here is derived from an EMBL/GenBank/DDBJ whole genome shotgun (WGS) entry which is preliminary data.</text>
</comment>
<organism evidence="2 3">
    <name type="scientific">Bacillus cereus</name>
    <dbReference type="NCBI Taxonomy" id="1396"/>
    <lineage>
        <taxon>Bacteria</taxon>
        <taxon>Bacillati</taxon>
        <taxon>Bacillota</taxon>
        <taxon>Bacilli</taxon>
        <taxon>Bacillales</taxon>
        <taxon>Bacillaceae</taxon>
        <taxon>Bacillus</taxon>
        <taxon>Bacillus cereus group</taxon>
    </lineage>
</organism>
<feature type="non-terminal residue" evidence="2">
    <location>
        <position position="1"/>
    </location>
</feature>
<dbReference type="Proteomes" id="UP000220032">
    <property type="component" value="Unassembled WGS sequence"/>
</dbReference>
<dbReference type="AlphaFoldDB" id="A0A2A8ZQI8"/>
<sequence>LGGGSTVHKSPIGSTNNQWGMEKTPTD</sequence>
<protein>
    <submittedName>
        <fullName evidence="2">Uncharacterized protein</fullName>
    </submittedName>
</protein>
<evidence type="ECO:0000256" key="1">
    <source>
        <dbReference type="SAM" id="MobiDB-lite"/>
    </source>
</evidence>